<dbReference type="RefSeq" id="WP_255057815.1">
    <property type="nucleotide sequence ID" value="NZ_JANDBD010000001.1"/>
</dbReference>
<name>A0ABT1LWI6_9MYCO</name>
<protein>
    <submittedName>
        <fullName evidence="1">Class I SAM-dependent methyltransferase</fullName>
    </submittedName>
</protein>
<dbReference type="EMBL" id="JANDBD010000001">
    <property type="protein sequence ID" value="MCP9270847.1"/>
    <property type="molecule type" value="Genomic_DNA"/>
</dbReference>
<sequence>MVVADSVDARRAHRDLLTLAPRRPAYAMYKHVGRLRVHGYTETPTFTTLQVLDRCQRDMGLRGPVTEIGVHHGQLLIAMALLQRPGEGVVAVDLFDQQELNVDQSGKGDLAEFSRHIAHWLDSPVTVVQGDSTTLKPGVVPEMAGTRMFSVDGGHTSRIVESDMRLAARSLCDGGVVIADDVFNPQWPDVCVGTLKFMEDADLVPFGIGFNKALFTHTRYAEMYRQALRSRFDGYRFATLDKCFAGHDVVSLVKVPPRHMPRRSDALRRCYHAVLKRAARNGGRITRC</sequence>
<dbReference type="GO" id="GO:0032259">
    <property type="term" value="P:methylation"/>
    <property type="evidence" value="ECO:0007669"/>
    <property type="project" value="UniProtKB-KW"/>
</dbReference>
<dbReference type="Proteomes" id="UP001651690">
    <property type="component" value="Unassembled WGS sequence"/>
</dbReference>
<organism evidence="1 2">
    <name type="scientific">Mycolicibacterium arenosum</name>
    <dbReference type="NCBI Taxonomy" id="2952157"/>
    <lineage>
        <taxon>Bacteria</taxon>
        <taxon>Bacillati</taxon>
        <taxon>Actinomycetota</taxon>
        <taxon>Actinomycetes</taxon>
        <taxon>Mycobacteriales</taxon>
        <taxon>Mycobacteriaceae</taxon>
        <taxon>Mycolicibacterium</taxon>
    </lineage>
</organism>
<gene>
    <name evidence="1" type="ORF">NM203_01455</name>
</gene>
<reference evidence="1 2" key="1">
    <citation type="submission" date="2022-06" db="EMBL/GenBank/DDBJ databases">
        <title>Mycolicibacterium sp. CAU 1645 isolated from seawater.</title>
        <authorList>
            <person name="Kim W."/>
        </authorList>
    </citation>
    <scope>NUCLEOTIDE SEQUENCE [LARGE SCALE GENOMIC DNA]</scope>
    <source>
        <strain evidence="1 2">CAU 1645</strain>
    </source>
</reference>
<keyword evidence="2" id="KW-1185">Reference proteome</keyword>
<dbReference type="GO" id="GO:0008168">
    <property type="term" value="F:methyltransferase activity"/>
    <property type="evidence" value="ECO:0007669"/>
    <property type="project" value="UniProtKB-KW"/>
</dbReference>
<evidence type="ECO:0000313" key="1">
    <source>
        <dbReference type="EMBL" id="MCP9270847.1"/>
    </source>
</evidence>
<comment type="caution">
    <text evidence="1">The sequence shown here is derived from an EMBL/GenBank/DDBJ whole genome shotgun (WGS) entry which is preliminary data.</text>
</comment>
<dbReference type="SUPFAM" id="SSF53335">
    <property type="entry name" value="S-adenosyl-L-methionine-dependent methyltransferases"/>
    <property type="match status" value="1"/>
</dbReference>
<keyword evidence="1" id="KW-0489">Methyltransferase</keyword>
<accession>A0ABT1LWI6</accession>
<evidence type="ECO:0000313" key="2">
    <source>
        <dbReference type="Proteomes" id="UP001651690"/>
    </source>
</evidence>
<dbReference type="InterPro" id="IPR029063">
    <property type="entry name" value="SAM-dependent_MTases_sf"/>
</dbReference>
<dbReference type="Pfam" id="PF13578">
    <property type="entry name" value="Methyltransf_24"/>
    <property type="match status" value="1"/>
</dbReference>
<proteinExistence type="predicted"/>
<keyword evidence="1" id="KW-0808">Transferase</keyword>
<dbReference type="Gene3D" id="3.40.50.150">
    <property type="entry name" value="Vaccinia Virus protein VP39"/>
    <property type="match status" value="1"/>
</dbReference>